<dbReference type="AlphaFoldDB" id="A0A6H1ZX09"/>
<feature type="compositionally biased region" description="Acidic residues" evidence="1">
    <location>
        <begin position="30"/>
        <end position="39"/>
    </location>
</feature>
<evidence type="ECO:0000256" key="1">
    <source>
        <dbReference type="SAM" id="MobiDB-lite"/>
    </source>
</evidence>
<reference evidence="2" key="1">
    <citation type="submission" date="2020-03" db="EMBL/GenBank/DDBJ databases">
        <title>The deep terrestrial virosphere.</title>
        <authorList>
            <person name="Holmfeldt K."/>
            <person name="Nilsson E."/>
            <person name="Simone D."/>
            <person name="Lopez-Fernandez M."/>
            <person name="Wu X."/>
            <person name="de Brujin I."/>
            <person name="Lundin D."/>
            <person name="Andersson A."/>
            <person name="Bertilsson S."/>
            <person name="Dopson M."/>
        </authorList>
    </citation>
    <scope>NUCLEOTIDE SEQUENCE</scope>
    <source>
        <strain evidence="2">TM448A02287</strain>
        <strain evidence="3">TM448B01662</strain>
    </source>
</reference>
<dbReference type="EMBL" id="MT144286">
    <property type="protein sequence ID" value="QJA51740.1"/>
    <property type="molecule type" value="Genomic_DNA"/>
</dbReference>
<organism evidence="2">
    <name type="scientific">viral metagenome</name>
    <dbReference type="NCBI Taxonomy" id="1070528"/>
    <lineage>
        <taxon>unclassified sequences</taxon>
        <taxon>metagenomes</taxon>
        <taxon>organismal metagenomes</taxon>
    </lineage>
</organism>
<feature type="region of interest" description="Disordered" evidence="1">
    <location>
        <begin position="1"/>
        <end position="39"/>
    </location>
</feature>
<evidence type="ECO:0000313" key="3">
    <source>
        <dbReference type="EMBL" id="QJH99719.1"/>
    </source>
</evidence>
<feature type="compositionally biased region" description="Basic and acidic residues" evidence="1">
    <location>
        <begin position="10"/>
        <end position="29"/>
    </location>
</feature>
<gene>
    <name evidence="2" type="ORF">TM448A02287_0008</name>
    <name evidence="3" type="ORF">TM448B01662_0003</name>
</gene>
<proteinExistence type="predicted"/>
<dbReference type="EMBL" id="MT144805">
    <property type="protein sequence ID" value="QJH99719.1"/>
    <property type="molecule type" value="Genomic_DNA"/>
</dbReference>
<protein>
    <submittedName>
        <fullName evidence="2">Uncharacterized protein</fullName>
    </submittedName>
</protein>
<name>A0A6H1ZX09_9ZZZZ</name>
<accession>A0A6H1ZX09</accession>
<evidence type="ECO:0000313" key="2">
    <source>
        <dbReference type="EMBL" id="QJA51740.1"/>
    </source>
</evidence>
<sequence length="100" mass="11087">MTGNTLIDYSSDKESFPDEKPSRFDQEIEHEPDEDFPGVEVADDEPELTLAQESVAMIPSELLKLARVELGIVKAIPELSNEECLSLSKRANILADKNIA</sequence>